<protein>
    <recommendedName>
        <fullName evidence="6">Gram-positive cocci surface proteins LPxTG domain-containing protein</fullName>
    </recommendedName>
</protein>
<feature type="signal peptide" evidence="3">
    <location>
        <begin position="1"/>
        <end position="28"/>
    </location>
</feature>
<proteinExistence type="predicted"/>
<reference evidence="4 5" key="1">
    <citation type="submission" date="2017-02" db="EMBL/GenBank/DDBJ databases">
        <title>Draft genome of Acidibacillus ferrooxidans Huett2.</title>
        <authorList>
            <person name="Schopf S."/>
        </authorList>
    </citation>
    <scope>NUCLEOTIDE SEQUENCE [LARGE SCALE GENOMIC DNA]</scope>
    <source>
        <strain evidence="4 5">Huett2</strain>
    </source>
</reference>
<feature type="chain" id="PRO_5012753669" description="Gram-positive cocci surface proteins LPxTG domain-containing protein" evidence="3">
    <location>
        <begin position="29"/>
        <end position="394"/>
    </location>
</feature>
<comment type="caution">
    <text evidence="4">The sequence shown here is derived from an EMBL/GenBank/DDBJ whole genome shotgun (WGS) entry which is preliminary data.</text>
</comment>
<keyword evidence="2" id="KW-0472">Membrane</keyword>
<dbReference type="RefSeq" id="WP_079289596.1">
    <property type="nucleotide sequence ID" value="NZ_MWPS01000001.1"/>
</dbReference>
<dbReference type="EMBL" id="MWPS01000001">
    <property type="protein sequence ID" value="OPG17582.1"/>
    <property type="molecule type" value="Genomic_DNA"/>
</dbReference>
<evidence type="ECO:0000256" key="2">
    <source>
        <dbReference type="SAM" id="Phobius"/>
    </source>
</evidence>
<accession>A0A1V4EXK1</accession>
<evidence type="ECO:0000313" key="4">
    <source>
        <dbReference type="EMBL" id="OPG17582.1"/>
    </source>
</evidence>
<dbReference type="Proteomes" id="UP000190229">
    <property type="component" value="Unassembled WGS sequence"/>
</dbReference>
<keyword evidence="2" id="KW-1133">Transmembrane helix</keyword>
<name>A0A1V4EXK1_9BACL</name>
<keyword evidence="5" id="KW-1185">Reference proteome</keyword>
<feature type="region of interest" description="Disordered" evidence="1">
    <location>
        <begin position="30"/>
        <end position="76"/>
    </location>
</feature>
<feature type="transmembrane region" description="Helical" evidence="2">
    <location>
        <begin position="370"/>
        <end position="387"/>
    </location>
</feature>
<keyword evidence="2" id="KW-0812">Transmembrane</keyword>
<dbReference type="AlphaFoldDB" id="A0A1V4EXK1"/>
<evidence type="ECO:0000313" key="5">
    <source>
        <dbReference type="Proteomes" id="UP000190229"/>
    </source>
</evidence>
<evidence type="ECO:0000256" key="3">
    <source>
        <dbReference type="SAM" id="SignalP"/>
    </source>
</evidence>
<sequence length="394" mass="41382">MKMYMKRCLVGVTLTALMLMPATGVAFAKGSDNGGHHDGQNGRSQQADHQDGKQQNQEDRNKHGDRDKGKGDDRRSLQFDWFTKPSGSILADAQDRAEGETLSSVAQGCDASLTVPTGAWHARGDIALTAVDQAHLPVSLPQGYAVIGSCGIRLAGAAAVKPLTLHLQNLHAGAGAVVYAIVGQRLVRLPVTIENDQCDITLAPGVTSLDVIVLQPRIAPPPTQHAHSTQNAQVQWRSVTQVEGEESVTVELSTAISGEVTITSHALPALRGFVPAGEALGGNFTVNLPPAAVNHALLHLTEHGLPSGSAVYQVTPSGLRFVAPVSARGETVLPHTQESKQMSYVILKPKTHTVTAATTPVTGLPVLPEAGAGILMIGTGTGLFLAGRKKRKTN</sequence>
<evidence type="ECO:0000256" key="1">
    <source>
        <dbReference type="SAM" id="MobiDB-lite"/>
    </source>
</evidence>
<evidence type="ECO:0008006" key="6">
    <source>
        <dbReference type="Google" id="ProtNLM"/>
    </source>
</evidence>
<gene>
    <name evidence="4" type="ORF">B2M26_00025</name>
</gene>
<organism evidence="4 5">
    <name type="scientific">Ferroacidibacillus organovorans</name>
    <dbReference type="NCBI Taxonomy" id="1765683"/>
    <lineage>
        <taxon>Bacteria</taxon>
        <taxon>Bacillati</taxon>
        <taxon>Bacillota</taxon>
        <taxon>Bacilli</taxon>
        <taxon>Bacillales</taxon>
        <taxon>Alicyclobacillaceae</taxon>
        <taxon>Ferroacidibacillus</taxon>
    </lineage>
</organism>
<feature type="compositionally biased region" description="Basic and acidic residues" evidence="1">
    <location>
        <begin position="34"/>
        <end position="76"/>
    </location>
</feature>
<keyword evidence="3" id="KW-0732">Signal</keyword>